<accession>A0A852T5B7</accession>
<organism evidence="1 2">
    <name type="scientific">Leifsonia soli</name>
    <dbReference type="NCBI Taxonomy" id="582665"/>
    <lineage>
        <taxon>Bacteria</taxon>
        <taxon>Bacillati</taxon>
        <taxon>Actinomycetota</taxon>
        <taxon>Actinomycetes</taxon>
        <taxon>Micrococcales</taxon>
        <taxon>Microbacteriaceae</taxon>
        <taxon>Leifsonia</taxon>
    </lineage>
</organism>
<dbReference type="Proteomes" id="UP000589620">
    <property type="component" value="Unassembled WGS sequence"/>
</dbReference>
<dbReference type="EMBL" id="JACCBJ010000001">
    <property type="protein sequence ID" value="NYD76061.1"/>
    <property type="molecule type" value="Genomic_DNA"/>
</dbReference>
<gene>
    <name evidence="1" type="ORF">BJ963_003580</name>
</gene>
<sequence length="360" mass="40147">MPRPDILALPLPEGSEPQASLIDLAADAYRSQWPDAELTVFTDNDVEFLFDANPGVDRTVLAVGSPRTPVEPRDVSYQRGYPLTDRSVRRLDRGHFVPYTGGGGFGPNLFAQDTALNRGWSKEGREYRAFERRAVSAADALMFAFPTYIDTSSFPAFIQLGLMPRTRRETRTFRNRYDEEALCGQDRLTVELWGATDHQVGGLGEETVSVFLRKELGAQIITMSDAGMERTDGRQDLDIVAWLGDTLIAYEVKTTFTSRRAGTLNHAGNLHRPRLRRTKIGSRQASQPYAADRLGDIIDITADYAGIDVQVVVVDFELMALQFFNVDDAGRRLSAASPVMPCREAAEVALRRILDHRGYL</sequence>
<protein>
    <submittedName>
        <fullName evidence="1">Uncharacterized protein</fullName>
    </submittedName>
</protein>
<evidence type="ECO:0000313" key="2">
    <source>
        <dbReference type="Proteomes" id="UP000589620"/>
    </source>
</evidence>
<name>A0A852T5B7_9MICO</name>
<comment type="caution">
    <text evidence="1">The sequence shown here is derived from an EMBL/GenBank/DDBJ whole genome shotgun (WGS) entry which is preliminary data.</text>
</comment>
<dbReference type="AlphaFoldDB" id="A0A852T5B7"/>
<dbReference type="RefSeq" id="WP_179457813.1">
    <property type="nucleotide sequence ID" value="NZ_BAAAPX010000001.1"/>
</dbReference>
<reference evidence="1 2" key="1">
    <citation type="submission" date="2020-07" db="EMBL/GenBank/DDBJ databases">
        <title>Sequencing the genomes of 1000 actinobacteria strains.</title>
        <authorList>
            <person name="Klenk H.-P."/>
        </authorList>
    </citation>
    <scope>NUCLEOTIDE SEQUENCE [LARGE SCALE GENOMIC DNA]</scope>
    <source>
        <strain evidence="1 2">DSM 23871</strain>
    </source>
</reference>
<keyword evidence="2" id="KW-1185">Reference proteome</keyword>
<evidence type="ECO:0000313" key="1">
    <source>
        <dbReference type="EMBL" id="NYD76061.1"/>
    </source>
</evidence>
<proteinExistence type="predicted"/>